<proteinExistence type="inferred from homology"/>
<evidence type="ECO:0000259" key="15">
    <source>
        <dbReference type="PROSITE" id="PS52039"/>
    </source>
</evidence>
<dbReference type="SMART" id="SM00436">
    <property type="entry name" value="TOP1Bc"/>
    <property type="match status" value="1"/>
</dbReference>
<evidence type="ECO:0000313" key="17">
    <source>
        <dbReference type="Proteomes" id="UP000663444"/>
    </source>
</evidence>
<evidence type="ECO:0000256" key="6">
    <source>
        <dbReference type="ARBA" id="ARBA00023029"/>
    </source>
</evidence>
<dbReference type="GO" id="GO:0003677">
    <property type="term" value="F:DNA binding"/>
    <property type="evidence" value="ECO:0007669"/>
    <property type="project" value="UniProtKB-KW"/>
</dbReference>
<feature type="domain" description="Topo IA-type catalytic" evidence="15">
    <location>
        <begin position="153"/>
        <end position="616"/>
    </location>
</feature>
<gene>
    <name evidence="16" type="ORF">IWH25_03230</name>
</gene>
<organism evidence="16 17">
    <name type="scientific">Azospira restricta</name>
    <dbReference type="NCBI Taxonomy" id="404405"/>
    <lineage>
        <taxon>Bacteria</taxon>
        <taxon>Pseudomonadati</taxon>
        <taxon>Pseudomonadota</taxon>
        <taxon>Betaproteobacteria</taxon>
        <taxon>Rhodocyclales</taxon>
        <taxon>Rhodocyclaceae</taxon>
        <taxon>Azospira</taxon>
    </lineage>
</organism>
<dbReference type="KEGG" id="ares:IWH25_03230"/>
<dbReference type="SMART" id="SM00437">
    <property type="entry name" value="TOP1Ac"/>
    <property type="match status" value="1"/>
</dbReference>
<dbReference type="InterPro" id="IPR006171">
    <property type="entry name" value="TOPRIM_dom"/>
</dbReference>
<sequence>MTKKLIIAEKPSVAADIARALGGFTKHDDYFESEEYVLSSAVGHLLELACPEAYEVKRGKWSFAHLPVIPPHFDLKPIEKNESRLKLLTKLIKRKDVVGLVNACDAGREGELIFNYIAQHAKSGKPVQRLWLQSMTPAAIRDGFAALRPGADLRGLADAAVCRSESDWLVGINGTRAMTAFNSKTGGFHLTTVGRVQTPTLAILVEREEKIKKFKPRAYWEVEASFAAAAGDYKGKWFDEKFKGKDDDEHARADRLWDQARADALRAKCLGQPGEVSEEAKPSTQLSPLLYDLTSLQREANGRFGFSAKATLGLAQALYEKHKVLTYPRTDARALPEDYLGTVQATLDMLSGRDLQKGADPSIANRYGIFADEIRKKNWVVPNKRIFNNAKISDHFAIIPTLQAPKHLSEPEQKLYDMVVKRFLAVFYPAAEYLVTTRITRVAGEPFKTEGKVLVNPGWLAVYGREAQDEEANLVPVQAKEKVKTDDVLVKANETRPPARYSEATLLSAMEGAGKMVDDDELRAAMAGRGLGTPATRAQIIENLIGEQYIHREGRELIPTAKAFSLMTLLNGLGIPELTHPELTGDWEWKLARMEKGELSREAFMQEIAAMTQHIVARAKSYDSDTIPGDFGLLQAPCPKCGGLIRETYKKFQCSDCDYGLWKIVAGRQFEPEEIEALLTDRVIGPLTGFRNKMGRPFNALIKLNAEHAPEFDFGQGAGGEDGTAEAVDFSEQQPLGACPKCQSRVFEHGLAYVCEKSVGPERTCDFRSGKIILQQPIEREQMQKLLETGRTDLLKNFVSNKTRRKFSAFLVRGKDGKVGFEFEKREAKAPTKGAAKKDEAAEAPAKAAKPAAKPAAKKAAASRKKDA</sequence>
<feature type="domain" description="Toprim" evidence="14">
    <location>
        <begin position="3"/>
        <end position="136"/>
    </location>
</feature>
<dbReference type="EMBL" id="CP064781">
    <property type="protein sequence ID" value="QRJ64379.1"/>
    <property type="molecule type" value="Genomic_DNA"/>
</dbReference>
<keyword evidence="4" id="KW-0479">Metal-binding</keyword>
<dbReference type="InterPro" id="IPR023406">
    <property type="entry name" value="Topo_IA_AS"/>
</dbReference>
<dbReference type="GO" id="GO:0003917">
    <property type="term" value="F:DNA topoisomerase type I (single strand cut, ATP-independent) activity"/>
    <property type="evidence" value="ECO:0007669"/>
    <property type="project" value="UniProtKB-EC"/>
</dbReference>
<keyword evidence="17" id="KW-1185">Reference proteome</keyword>
<evidence type="ECO:0000259" key="14">
    <source>
        <dbReference type="PROSITE" id="PS50880"/>
    </source>
</evidence>
<dbReference type="Gene3D" id="2.70.20.10">
    <property type="entry name" value="Topoisomerase I, domain 3"/>
    <property type="match status" value="1"/>
</dbReference>
<dbReference type="PRINTS" id="PR00417">
    <property type="entry name" value="PRTPISMRASEI"/>
</dbReference>
<evidence type="ECO:0000313" key="16">
    <source>
        <dbReference type="EMBL" id="QRJ64379.1"/>
    </source>
</evidence>
<comment type="catalytic activity">
    <reaction evidence="1">
        <text>ATP-independent breakage of single-stranded DNA, followed by passage and rejoining.</text>
        <dbReference type="EC" id="5.6.2.1"/>
    </reaction>
</comment>
<dbReference type="Pfam" id="PF13342">
    <property type="entry name" value="Toprim_Crpt"/>
    <property type="match status" value="2"/>
</dbReference>
<evidence type="ECO:0000256" key="7">
    <source>
        <dbReference type="ARBA" id="ARBA00023125"/>
    </source>
</evidence>
<name>A0A974SQ72_9RHOO</name>
<evidence type="ECO:0000256" key="5">
    <source>
        <dbReference type="ARBA" id="ARBA00022842"/>
    </source>
</evidence>
<dbReference type="InterPro" id="IPR013825">
    <property type="entry name" value="Topo_IA_cen_sub2"/>
</dbReference>
<feature type="region of interest" description="Disordered" evidence="13">
    <location>
        <begin position="824"/>
        <end position="868"/>
    </location>
</feature>
<dbReference type="InterPro" id="IPR013824">
    <property type="entry name" value="Topo_IA_cen_sub1"/>
</dbReference>
<keyword evidence="8" id="KW-0413">Isomerase</keyword>
<keyword evidence="5" id="KW-0460">Magnesium</keyword>
<dbReference type="NCBIfam" id="NF011313">
    <property type="entry name" value="PRK14724.1"/>
    <property type="match status" value="1"/>
</dbReference>
<dbReference type="Gene3D" id="1.10.460.10">
    <property type="entry name" value="Topoisomerase I, domain 2"/>
    <property type="match status" value="1"/>
</dbReference>
<keyword evidence="6" id="KW-0799">Topoisomerase</keyword>
<dbReference type="GO" id="GO:0006281">
    <property type="term" value="P:DNA repair"/>
    <property type="evidence" value="ECO:0007669"/>
    <property type="project" value="TreeGrafter"/>
</dbReference>
<dbReference type="PROSITE" id="PS00396">
    <property type="entry name" value="TOPO_IA_1"/>
    <property type="match status" value="1"/>
</dbReference>
<evidence type="ECO:0000256" key="10">
    <source>
        <dbReference type="ARBA" id="ARBA00031985"/>
    </source>
</evidence>
<dbReference type="GO" id="GO:0006310">
    <property type="term" value="P:DNA recombination"/>
    <property type="evidence" value="ECO:0007669"/>
    <property type="project" value="TreeGrafter"/>
</dbReference>
<dbReference type="InterPro" id="IPR034144">
    <property type="entry name" value="TOPRIM_TopoIII"/>
</dbReference>
<dbReference type="NCBIfam" id="NF005829">
    <property type="entry name" value="PRK07726.1"/>
    <property type="match status" value="1"/>
</dbReference>
<dbReference type="Proteomes" id="UP000663444">
    <property type="component" value="Chromosome"/>
</dbReference>
<dbReference type="NCBIfam" id="NF006032">
    <property type="entry name" value="PRK08173.1"/>
    <property type="match status" value="1"/>
</dbReference>
<dbReference type="CDD" id="cd03362">
    <property type="entry name" value="TOPRIM_TopoIA_TopoIII"/>
    <property type="match status" value="1"/>
</dbReference>
<dbReference type="Gene3D" id="1.10.290.10">
    <property type="entry name" value="Topoisomerase I, domain 4"/>
    <property type="match status" value="1"/>
</dbReference>
<reference evidence="16" key="1">
    <citation type="submission" date="2020-11" db="EMBL/GenBank/DDBJ databases">
        <title>Azospira restricta DSM 18626 genome sequence.</title>
        <authorList>
            <person name="Moe W.M."/>
        </authorList>
    </citation>
    <scope>NUCLEOTIDE SEQUENCE</scope>
    <source>
        <strain evidence="16">DSM 18626</strain>
    </source>
</reference>
<evidence type="ECO:0000256" key="9">
    <source>
        <dbReference type="ARBA" id="ARBA00030003"/>
    </source>
</evidence>
<dbReference type="CDD" id="cd00186">
    <property type="entry name" value="TOP1Ac"/>
    <property type="match status" value="1"/>
</dbReference>
<protein>
    <recommendedName>
        <fullName evidence="3">DNA topoisomerase</fullName>
        <ecNumber evidence="3">5.6.2.1</ecNumber>
    </recommendedName>
    <alternativeName>
        <fullName evidence="12">Omega-protein</fullName>
    </alternativeName>
    <alternativeName>
        <fullName evidence="11">Relaxing enzyme</fullName>
    </alternativeName>
    <alternativeName>
        <fullName evidence="9">Swivelase</fullName>
    </alternativeName>
    <alternativeName>
        <fullName evidence="10">Untwisting enzyme</fullName>
    </alternativeName>
</protein>
<dbReference type="InterPro" id="IPR003602">
    <property type="entry name" value="Topo_IA_DNA-bd_dom"/>
</dbReference>
<dbReference type="Gene3D" id="3.40.50.140">
    <property type="match status" value="1"/>
</dbReference>
<evidence type="ECO:0000256" key="13">
    <source>
        <dbReference type="SAM" id="MobiDB-lite"/>
    </source>
</evidence>
<dbReference type="GO" id="GO:0046872">
    <property type="term" value="F:metal ion binding"/>
    <property type="evidence" value="ECO:0007669"/>
    <property type="project" value="UniProtKB-KW"/>
</dbReference>
<dbReference type="InterPro" id="IPR005738">
    <property type="entry name" value="TopoIII"/>
</dbReference>
<dbReference type="PANTHER" id="PTHR11390:SF21">
    <property type="entry name" value="DNA TOPOISOMERASE 3-ALPHA"/>
    <property type="match status" value="1"/>
</dbReference>
<dbReference type="InterPro" id="IPR025589">
    <property type="entry name" value="Toprim_C_rpt"/>
</dbReference>
<dbReference type="InterPro" id="IPR023405">
    <property type="entry name" value="Topo_IA_core_domain"/>
</dbReference>
<feature type="compositionally biased region" description="Low complexity" evidence="13">
    <location>
        <begin position="843"/>
        <end position="860"/>
    </location>
</feature>
<keyword evidence="7" id="KW-0238">DNA-binding</keyword>
<dbReference type="PROSITE" id="PS50880">
    <property type="entry name" value="TOPRIM"/>
    <property type="match status" value="1"/>
</dbReference>
<dbReference type="AlphaFoldDB" id="A0A974SQ72"/>
<evidence type="ECO:0000256" key="8">
    <source>
        <dbReference type="ARBA" id="ARBA00023235"/>
    </source>
</evidence>
<dbReference type="Pfam" id="PF01751">
    <property type="entry name" value="Toprim"/>
    <property type="match status" value="1"/>
</dbReference>
<dbReference type="Pfam" id="PF01131">
    <property type="entry name" value="Topoisom_bac"/>
    <property type="match status" value="1"/>
</dbReference>
<evidence type="ECO:0000256" key="1">
    <source>
        <dbReference type="ARBA" id="ARBA00000213"/>
    </source>
</evidence>
<dbReference type="InterPro" id="IPR000380">
    <property type="entry name" value="Topo_IA"/>
</dbReference>
<evidence type="ECO:0000256" key="3">
    <source>
        <dbReference type="ARBA" id="ARBA00012891"/>
    </source>
</evidence>
<evidence type="ECO:0000256" key="4">
    <source>
        <dbReference type="ARBA" id="ARBA00022723"/>
    </source>
</evidence>
<dbReference type="PANTHER" id="PTHR11390">
    <property type="entry name" value="PROKARYOTIC DNA TOPOISOMERASE"/>
    <property type="match status" value="1"/>
</dbReference>
<dbReference type="EC" id="5.6.2.1" evidence="3"/>
<dbReference type="SUPFAM" id="SSF56712">
    <property type="entry name" value="Prokaryotic type I DNA topoisomerase"/>
    <property type="match status" value="1"/>
</dbReference>
<evidence type="ECO:0000256" key="12">
    <source>
        <dbReference type="ARBA" id="ARBA00032877"/>
    </source>
</evidence>
<evidence type="ECO:0000256" key="2">
    <source>
        <dbReference type="ARBA" id="ARBA00009446"/>
    </source>
</evidence>
<evidence type="ECO:0000256" key="11">
    <source>
        <dbReference type="ARBA" id="ARBA00032235"/>
    </source>
</evidence>
<comment type="similarity">
    <text evidence="2">Belongs to the type IA topoisomerase family.</text>
</comment>
<dbReference type="GO" id="GO:0043597">
    <property type="term" value="C:cytoplasmic replication fork"/>
    <property type="evidence" value="ECO:0007669"/>
    <property type="project" value="TreeGrafter"/>
</dbReference>
<dbReference type="SMART" id="SM00493">
    <property type="entry name" value="TOPRIM"/>
    <property type="match status" value="1"/>
</dbReference>
<dbReference type="InterPro" id="IPR013826">
    <property type="entry name" value="Topo_IA_cen_sub3"/>
</dbReference>
<feature type="compositionally biased region" description="Basic and acidic residues" evidence="13">
    <location>
        <begin position="824"/>
        <end position="841"/>
    </location>
</feature>
<dbReference type="InterPro" id="IPR003601">
    <property type="entry name" value="Topo_IA_2"/>
</dbReference>
<dbReference type="NCBIfam" id="TIGR01056">
    <property type="entry name" value="topB"/>
    <property type="match status" value="1"/>
</dbReference>
<dbReference type="PROSITE" id="PS52039">
    <property type="entry name" value="TOPO_IA_2"/>
    <property type="match status" value="1"/>
</dbReference>
<dbReference type="GO" id="GO:0006265">
    <property type="term" value="P:DNA topological change"/>
    <property type="evidence" value="ECO:0007669"/>
    <property type="project" value="InterPro"/>
</dbReference>
<dbReference type="RefSeq" id="WP_203387923.1">
    <property type="nucleotide sequence ID" value="NZ_CP064781.1"/>
</dbReference>
<dbReference type="InterPro" id="IPR013497">
    <property type="entry name" value="Topo_IA_cen"/>
</dbReference>
<accession>A0A974SQ72</accession>